<dbReference type="Proteomes" id="UP000567179">
    <property type="component" value="Unassembled WGS sequence"/>
</dbReference>
<reference evidence="2 3" key="1">
    <citation type="journal article" date="2020" name="ISME J.">
        <title>Uncovering the hidden diversity of litter-decomposition mechanisms in mushroom-forming fungi.</title>
        <authorList>
            <person name="Floudas D."/>
            <person name="Bentzer J."/>
            <person name="Ahren D."/>
            <person name="Johansson T."/>
            <person name="Persson P."/>
            <person name="Tunlid A."/>
        </authorList>
    </citation>
    <scope>NUCLEOTIDE SEQUENCE [LARGE SCALE GENOMIC DNA]</scope>
    <source>
        <strain evidence="2 3">CBS 101986</strain>
    </source>
</reference>
<keyword evidence="3" id="KW-1185">Reference proteome</keyword>
<dbReference type="EMBL" id="JAACJJ010000016">
    <property type="protein sequence ID" value="KAF5324121.1"/>
    <property type="molecule type" value="Genomic_DNA"/>
</dbReference>
<keyword evidence="1" id="KW-0732">Signal</keyword>
<evidence type="ECO:0000313" key="3">
    <source>
        <dbReference type="Proteomes" id="UP000567179"/>
    </source>
</evidence>
<organism evidence="2 3">
    <name type="scientific">Psilocybe cf. subviscida</name>
    <dbReference type="NCBI Taxonomy" id="2480587"/>
    <lineage>
        <taxon>Eukaryota</taxon>
        <taxon>Fungi</taxon>
        <taxon>Dikarya</taxon>
        <taxon>Basidiomycota</taxon>
        <taxon>Agaricomycotina</taxon>
        <taxon>Agaricomycetes</taxon>
        <taxon>Agaricomycetidae</taxon>
        <taxon>Agaricales</taxon>
        <taxon>Agaricineae</taxon>
        <taxon>Strophariaceae</taxon>
        <taxon>Psilocybe</taxon>
    </lineage>
</organism>
<name>A0A8H5BJR4_9AGAR</name>
<accession>A0A8H5BJR4</accession>
<comment type="caution">
    <text evidence="2">The sequence shown here is derived from an EMBL/GenBank/DDBJ whole genome shotgun (WGS) entry which is preliminary data.</text>
</comment>
<feature type="signal peptide" evidence="1">
    <location>
        <begin position="1"/>
        <end position="26"/>
    </location>
</feature>
<feature type="chain" id="PRO_5034112773" evidence="1">
    <location>
        <begin position="27"/>
        <end position="219"/>
    </location>
</feature>
<dbReference type="AlphaFoldDB" id="A0A8H5BJR4"/>
<protein>
    <submittedName>
        <fullName evidence="2">Uncharacterized protein</fullName>
    </submittedName>
</protein>
<proteinExistence type="predicted"/>
<sequence length="219" mass="24787">MIGPLGQPHTVSCNFWFLRWVNLILPFPFQVPAPWRPPSPHPSRFRCILAPLPLLVTTSRPRTRMVLQKQVVTSRVRSSRQDLKAVLMSHWHSVSLRRTWTSFHLAQYLLPHEACAVMYGALRGIWARHFDDDGRPQPAAHWHLSPNHLCRLFGTGSTPNSLLYNHAYLTEPQGSPGPLKISPLAAAACLNLGRPLERVSPPLHPAQTPQIISLAWRRP</sequence>
<evidence type="ECO:0000313" key="2">
    <source>
        <dbReference type="EMBL" id="KAF5324121.1"/>
    </source>
</evidence>
<gene>
    <name evidence="2" type="ORF">D9619_011283</name>
</gene>
<evidence type="ECO:0000256" key="1">
    <source>
        <dbReference type="SAM" id="SignalP"/>
    </source>
</evidence>